<protein>
    <submittedName>
        <fullName evidence="3">Helix-hairpin-helix domain-containing protein</fullName>
    </submittedName>
</protein>
<evidence type="ECO:0000256" key="1">
    <source>
        <dbReference type="SAM" id="SignalP"/>
    </source>
</evidence>
<keyword evidence="4" id="KW-1185">Reference proteome</keyword>
<keyword evidence="1" id="KW-0732">Signal</keyword>
<evidence type="ECO:0000259" key="2">
    <source>
        <dbReference type="SMART" id="SM00278"/>
    </source>
</evidence>
<sequence length="99" mass="10685">MKKIFLPLVLTAACLVSGPTLAFPNDKLPEVTKVMSQQINLNTATEKELATLPGIGKSKAKAIIEYRNEHGKITSLKELVQIKGVGKKVVSKLDGKVTL</sequence>
<proteinExistence type="predicted"/>
<feature type="chain" id="PRO_5035290639" evidence="1">
    <location>
        <begin position="23"/>
        <end position="99"/>
    </location>
</feature>
<accession>A0A8J6IR41</accession>
<dbReference type="Pfam" id="PF12836">
    <property type="entry name" value="HHH_3"/>
    <property type="match status" value="1"/>
</dbReference>
<name>A0A8J6IR41_9ALTE</name>
<dbReference type="InterPro" id="IPR010994">
    <property type="entry name" value="RuvA_2-like"/>
</dbReference>
<dbReference type="PANTHER" id="PTHR21180">
    <property type="entry name" value="ENDONUCLEASE/EXONUCLEASE/PHOSPHATASE FAMILY DOMAIN-CONTAINING PROTEIN 1"/>
    <property type="match status" value="1"/>
</dbReference>
<organism evidence="3 4">
    <name type="scientific">Neptunicella marina</name>
    <dbReference type="NCBI Taxonomy" id="2125989"/>
    <lineage>
        <taxon>Bacteria</taxon>
        <taxon>Pseudomonadati</taxon>
        <taxon>Pseudomonadota</taxon>
        <taxon>Gammaproteobacteria</taxon>
        <taxon>Alteromonadales</taxon>
        <taxon>Alteromonadaceae</taxon>
        <taxon>Neptunicella</taxon>
    </lineage>
</organism>
<evidence type="ECO:0000313" key="3">
    <source>
        <dbReference type="EMBL" id="MBC3764914.1"/>
    </source>
</evidence>
<dbReference type="RefSeq" id="WP_186505383.1">
    <property type="nucleotide sequence ID" value="NZ_JACNEP010000002.1"/>
</dbReference>
<dbReference type="GO" id="GO:0003677">
    <property type="term" value="F:DNA binding"/>
    <property type="evidence" value="ECO:0007669"/>
    <property type="project" value="InterPro"/>
</dbReference>
<dbReference type="Proteomes" id="UP000601768">
    <property type="component" value="Unassembled WGS sequence"/>
</dbReference>
<dbReference type="SUPFAM" id="SSF47781">
    <property type="entry name" value="RuvA domain 2-like"/>
    <property type="match status" value="1"/>
</dbReference>
<evidence type="ECO:0000313" key="4">
    <source>
        <dbReference type="Proteomes" id="UP000601768"/>
    </source>
</evidence>
<dbReference type="SMART" id="SM00278">
    <property type="entry name" value="HhH1"/>
    <property type="match status" value="2"/>
</dbReference>
<reference evidence="3" key="1">
    <citation type="journal article" date="2018" name="Int. J. Syst. Evol. Microbiol.">
        <title>Neptunicella marina gen. nov., sp. nov., isolated from surface seawater.</title>
        <authorList>
            <person name="Liu X."/>
            <person name="Lai Q."/>
            <person name="Du Y."/>
            <person name="Zhang X."/>
            <person name="Liu Z."/>
            <person name="Sun F."/>
            <person name="Shao Z."/>
        </authorList>
    </citation>
    <scope>NUCLEOTIDE SEQUENCE</scope>
    <source>
        <strain evidence="3">S27-2</strain>
    </source>
</reference>
<comment type="caution">
    <text evidence="3">The sequence shown here is derived from an EMBL/GenBank/DDBJ whole genome shotgun (WGS) entry which is preliminary data.</text>
</comment>
<dbReference type="GO" id="GO:0006281">
    <property type="term" value="P:DNA repair"/>
    <property type="evidence" value="ECO:0007669"/>
    <property type="project" value="InterPro"/>
</dbReference>
<gene>
    <name evidence="3" type="ORF">H8B19_03435</name>
</gene>
<dbReference type="PANTHER" id="PTHR21180:SF32">
    <property type="entry name" value="ENDONUCLEASE_EXONUCLEASE_PHOSPHATASE FAMILY DOMAIN-CONTAINING PROTEIN 1"/>
    <property type="match status" value="1"/>
</dbReference>
<dbReference type="InterPro" id="IPR003583">
    <property type="entry name" value="Hlx-hairpin-Hlx_DNA-bd_motif"/>
</dbReference>
<feature type="domain" description="Helix-hairpin-helix DNA-binding motif class 1" evidence="2">
    <location>
        <begin position="47"/>
        <end position="66"/>
    </location>
</feature>
<feature type="domain" description="Helix-hairpin-helix DNA-binding motif class 1" evidence="2">
    <location>
        <begin position="77"/>
        <end position="96"/>
    </location>
</feature>
<dbReference type="NCBIfam" id="TIGR00426">
    <property type="entry name" value="competence protein ComEA helix-hairpin-helix repeat region"/>
    <property type="match status" value="1"/>
</dbReference>
<dbReference type="EMBL" id="JACNEP010000002">
    <property type="protein sequence ID" value="MBC3764914.1"/>
    <property type="molecule type" value="Genomic_DNA"/>
</dbReference>
<dbReference type="InterPro" id="IPR051675">
    <property type="entry name" value="Endo/Exo/Phosphatase_dom_1"/>
</dbReference>
<dbReference type="InterPro" id="IPR004509">
    <property type="entry name" value="Competence_ComEA_HhH"/>
</dbReference>
<feature type="signal peptide" evidence="1">
    <location>
        <begin position="1"/>
        <end position="22"/>
    </location>
</feature>
<dbReference type="Gene3D" id="1.10.150.280">
    <property type="entry name" value="AF1531-like domain"/>
    <property type="match status" value="1"/>
</dbReference>
<reference evidence="3" key="2">
    <citation type="submission" date="2020-08" db="EMBL/GenBank/DDBJ databases">
        <authorList>
            <person name="Lai Q."/>
        </authorList>
    </citation>
    <scope>NUCLEOTIDE SEQUENCE</scope>
    <source>
        <strain evidence="3">S27-2</strain>
    </source>
</reference>
<dbReference type="AlphaFoldDB" id="A0A8J6IR41"/>